<accession>A0ABV1NZ20</accession>
<evidence type="ECO:0000256" key="1">
    <source>
        <dbReference type="SAM" id="MobiDB-lite"/>
    </source>
</evidence>
<dbReference type="RefSeq" id="WP_349804640.1">
    <property type="nucleotide sequence ID" value="NZ_JBEGDP010000010.1"/>
</dbReference>
<dbReference type="EMBL" id="JBEGDP010000010">
    <property type="protein sequence ID" value="MEQ7847722.1"/>
    <property type="molecule type" value="Genomic_DNA"/>
</dbReference>
<keyword evidence="3" id="KW-1185">Reference proteome</keyword>
<organism evidence="2 3">
    <name type="scientific">Nocardioides kribbensis</name>
    <dbReference type="NCBI Taxonomy" id="305517"/>
    <lineage>
        <taxon>Bacteria</taxon>
        <taxon>Bacillati</taxon>
        <taxon>Actinomycetota</taxon>
        <taxon>Actinomycetes</taxon>
        <taxon>Propionibacteriales</taxon>
        <taxon>Nocardioidaceae</taxon>
        <taxon>Nocardioides</taxon>
    </lineage>
</organism>
<reference evidence="2 3" key="1">
    <citation type="submission" date="2024-02" db="EMBL/GenBank/DDBJ databases">
        <title>Full genome sequence of Nocardioides kribbensis.</title>
        <authorList>
            <person name="Poletto B.L."/>
            <person name="Silva G."/>
            <person name="Galante D."/>
            <person name="Campos K.R."/>
            <person name="Santos M.B.N."/>
            <person name="Sacchi C.T."/>
        </authorList>
    </citation>
    <scope>NUCLEOTIDE SEQUENCE [LARGE SCALE GENOMIC DNA]</scope>
    <source>
        <strain evidence="2 3">O4R</strain>
    </source>
</reference>
<proteinExistence type="predicted"/>
<sequence>MHISASTTIGDLIPIMARDIGATPVEAAAVVKRNVDQGLSAAQRIARAASGPHGRFFYKRYTSEMTGATTGEWGPEGPVAGVAVGGGWRNGPPNTDIPKSGDLQAAKFYKDAADLADSRLW</sequence>
<dbReference type="Proteomes" id="UP001482520">
    <property type="component" value="Unassembled WGS sequence"/>
</dbReference>
<name>A0ABV1NZ20_9ACTN</name>
<feature type="region of interest" description="Disordered" evidence="1">
    <location>
        <begin position="69"/>
        <end position="101"/>
    </location>
</feature>
<evidence type="ECO:0000313" key="2">
    <source>
        <dbReference type="EMBL" id="MEQ7847722.1"/>
    </source>
</evidence>
<evidence type="ECO:0000313" key="3">
    <source>
        <dbReference type="Proteomes" id="UP001482520"/>
    </source>
</evidence>
<evidence type="ECO:0008006" key="4">
    <source>
        <dbReference type="Google" id="ProtNLM"/>
    </source>
</evidence>
<gene>
    <name evidence="2" type="ORF">V6R90_10565</name>
</gene>
<protein>
    <recommendedName>
        <fullName evidence="4">HK97 gp10 family phage protein</fullName>
    </recommendedName>
</protein>
<comment type="caution">
    <text evidence="2">The sequence shown here is derived from an EMBL/GenBank/DDBJ whole genome shotgun (WGS) entry which is preliminary data.</text>
</comment>